<dbReference type="GO" id="GO:0003677">
    <property type="term" value="F:DNA binding"/>
    <property type="evidence" value="ECO:0007669"/>
    <property type="project" value="UniProtKB-KW"/>
</dbReference>
<reference evidence="6 7" key="1">
    <citation type="submission" date="2016-11" db="EMBL/GenBank/DDBJ databases">
        <authorList>
            <person name="Jaros S."/>
            <person name="Januszkiewicz K."/>
            <person name="Wedrychowicz H."/>
        </authorList>
    </citation>
    <scope>NUCLEOTIDE SEQUENCE [LARGE SCALE GENOMIC DNA]</scope>
    <source>
        <strain evidence="6 7">DSM 15692</strain>
    </source>
</reference>
<evidence type="ECO:0000256" key="2">
    <source>
        <dbReference type="ARBA" id="ARBA00023015"/>
    </source>
</evidence>
<feature type="domain" description="HTH gntR-type" evidence="5">
    <location>
        <begin position="1"/>
        <end position="69"/>
    </location>
</feature>
<dbReference type="SMART" id="SM00866">
    <property type="entry name" value="UTRA"/>
    <property type="match status" value="1"/>
</dbReference>
<dbReference type="OrthoDB" id="9815017at2"/>
<keyword evidence="2" id="KW-0805">Transcription regulation</keyword>
<sequence>MTKYEMIAGKIRQRIREEVYPVDSLIPDQVSLAKEFKVSRMTVKKAMDILELEGLILRKRGAGTFVKKTALSEGLTASIMEYEGLTKQLANQEVKSQVISFKLDFPNELTQEKLMLDKHDPIYKIIRLRVVDDAPYILEHTIMNANLIPGINEDILHQSIYDYIHKELNLQFGGAHRIIQADKASEYDQKYLDCDEHDPILEIEQVVYLEDGTPFEYSRSRNKYNTRSYNVVDF</sequence>
<dbReference type="PANTHER" id="PTHR44846:SF5">
    <property type="entry name" value="HTH-TYPE TRANSCRIPTIONAL REGULATOR GMUR"/>
    <property type="match status" value="1"/>
</dbReference>
<dbReference type="Pfam" id="PF07702">
    <property type="entry name" value="UTRA"/>
    <property type="match status" value="1"/>
</dbReference>
<dbReference type="Proteomes" id="UP000184128">
    <property type="component" value="Unassembled WGS sequence"/>
</dbReference>
<dbReference type="SUPFAM" id="SSF64288">
    <property type="entry name" value="Chorismate lyase-like"/>
    <property type="match status" value="1"/>
</dbReference>
<keyword evidence="1" id="KW-0678">Repressor</keyword>
<evidence type="ECO:0000256" key="4">
    <source>
        <dbReference type="ARBA" id="ARBA00023163"/>
    </source>
</evidence>
<dbReference type="RefSeq" id="WP_073296380.1">
    <property type="nucleotide sequence ID" value="NZ_FQUF01000008.1"/>
</dbReference>
<dbReference type="InterPro" id="IPR011663">
    <property type="entry name" value="UTRA"/>
</dbReference>
<gene>
    <name evidence="6" type="ORF">SAMN02745249_00665</name>
</gene>
<dbReference type="Gene3D" id="1.10.10.10">
    <property type="entry name" value="Winged helix-like DNA-binding domain superfamily/Winged helix DNA-binding domain"/>
    <property type="match status" value="1"/>
</dbReference>
<keyword evidence="4" id="KW-0804">Transcription</keyword>
<accession>A0A1M4UG39</accession>
<keyword evidence="7" id="KW-1185">Reference proteome</keyword>
<dbReference type="PROSITE" id="PS50949">
    <property type="entry name" value="HTH_GNTR"/>
    <property type="match status" value="1"/>
</dbReference>
<keyword evidence="3" id="KW-0238">DNA-binding</keyword>
<dbReference type="Pfam" id="PF00392">
    <property type="entry name" value="GntR"/>
    <property type="match status" value="1"/>
</dbReference>
<dbReference type="InterPro" id="IPR028978">
    <property type="entry name" value="Chorismate_lyase_/UTRA_dom_sf"/>
</dbReference>
<dbReference type="PRINTS" id="PR00035">
    <property type="entry name" value="HTHGNTR"/>
</dbReference>
<dbReference type="InterPro" id="IPR000524">
    <property type="entry name" value="Tscrpt_reg_HTH_GntR"/>
</dbReference>
<evidence type="ECO:0000256" key="1">
    <source>
        <dbReference type="ARBA" id="ARBA00022491"/>
    </source>
</evidence>
<dbReference type="PANTHER" id="PTHR44846">
    <property type="entry name" value="MANNOSYL-D-GLYCERATE TRANSPORT/METABOLISM SYSTEM REPRESSOR MNGR-RELATED"/>
    <property type="match status" value="1"/>
</dbReference>
<protein>
    <submittedName>
        <fullName evidence="6">GntR family transcriptional regulator</fullName>
    </submittedName>
</protein>
<organism evidence="6 7">
    <name type="scientific">Atopostipes suicloacalis DSM 15692</name>
    <dbReference type="NCBI Taxonomy" id="1121025"/>
    <lineage>
        <taxon>Bacteria</taxon>
        <taxon>Bacillati</taxon>
        <taxon>Bacillota</taxon>
        <taxon>Bacilli</taxon>
        <taxon>Lactobacillales</taxon>
        <taxon>Carnobacteriaceae</taxon>
        <taxon>Atopostipes</taxon>
    </lineage>
</organism>
<evidence type="ECO:0000259" key="5">
    <source>
        <dbReference type="PROSITE" id="PS50949"/>
    </source>
</evidence>
<evidence type="ECO:0000256" key="3">
    <source>
        <dbReference type="ARBA" id="ARBA00023125"/>
    </source>
</evidence>
<name>A0A1M4UG39_9LACT</name>
<dbReference type="InterPro" id="IPR050679">
    <property type="entry name" value="Bact_HTH_transcr_reg"/>
</dbReference>
<dbReference type="FunFam" id="3.40.1410.10:FF:000008">
    <property type="entry name" value="Transcriptional regulator, GntR family"/>
    <property type="match status" value="1"/>
</dbReference>
<dbReference type="CDD" id="cd07377">
    <property type="entry name" value="WHTH_GntR"/>
    <property type="match status" value="1"/>
</dbReference>
<evidence type="ECO:0000313" key="7">
    <source>
        <dbReference type="Proteomes" id="UP000184128"/>
    </source>
</evidence>
<dbReference type="AlphaFoldDB" id="A0A1M4UG39"/>
<dbReference type="SMART" id="SM00345">
    <property type="entry name" value="HTH_GNTR"/>
    <property type="match status" value="1"/>
</dbReference>
<dbReference type="InterPro" id="IPR036390">
    <property type="entry name" value="WH_DNA-bd_sf"/>
</dbReference>
<dbReference type="EMBL" id="FQUF01000008">
    <property type="protein sequence ID" value="SHE55657.1"/>
    <property type="molecule type" value="Genomic_DNA"/>
</dbReference>
<dbReference type="SUPFAM" id="SSF46785">
    <property type="entry name" value="Winged helix' DNA-binding domain"/>
    <property type="match status" value="1"/>
</dbReference>
<evidence type="ECO:0000313" key="6">
    <source>
        <dbReference type="EMBL" id="SHE55657.1"/>
    </source>
</evidence>
<dbReference type="Gene3D" id="3.40.1410.10">
    <property type="entry name" value="Chorismate lyase-like"/>
    <property type="match status" value="1"/>
</dbReference>
<proteinExistence type="predicted"/>
<dbReference type="GO" id="GO:0045892">
    <property type="term" value="P:negative regulation of DNA-templated transcription"/>
    <property type="evidence" value="ECO:0007669"/>
    <property type="project" value="TreeGrafter"/>
</dbReference>
<dbReference type="InterPro" id="IPR036388">
    <property type="entry name" value="WH-like_DNA-bd_sf"/>
</dbReference>
<dbReference type="GO" id="GO:0003700">
    <property type="term" value="F:DNA-binding transcription factor activity"/>
    <property type="evidence" value="ECO:0007669"/>
    <property type="project" value="InterPro"/>
</dbReference>